<dbReference type="InterPro" id="IPR036871">
    <property type="entry name" value="PX_dom_sf"/>
</dbReference>
<proteinExistence type="predicted"/>
<evidence type="ECO:0000256" key="2">
    <source>
        <dbReference type="ARBA" id="ARBA00022737"/>
    </source>
</evidence>
<dbReference type="PANTHER" id="PTHR24412:SF489">
    <property type="entry name" value="RING FINGER DOMAIN AND KELCH REPEAT-CONTAINING PROTEIN DDB_G0271372"/>
    <property type="match status" value="1"/>
</dbReference>
<keyword evidence="2" id="KW-0677">Repeat</keyword>
<dbReference type="Gene3D" id="3.10.450.50">
    <property type="match status" value="1"/>
</dbReference>
<dbReference type="OrthoDB" id="5130at2759"/>
<dbReference type="SUPFAM" id="SSF117281">
    <property type="entry name" value="Kelch motif"/>
    <property type="match status" value="1"/>
</dbReference>
<dbReference type="EMBL" id="CAMXCT010001434">
    <property type="protein sequence ID" value="CAI3990030.1"/>
    <property type="molecule type" value="Genomic_DNA"/>
</dbReference>
<feature type="domain" description="PX" evidence="4">
    <location>
        <begin position="1114"/>
        <end position="1229"/>
    </location>
</feature>
<dbReference type="Gene3D" id="3.30.1520.10">
    <property type="entry name" value="Phox-like domain"/>
    <property type="match status" value="1"/>
</dbReference>
<dbReference type="Proteomes" id="UP001152797">
    <property type="component" value="Unassembled WGS sequence"/>
</dbReference>
<dbReference type="InterPro" id="IPR006652">
    <property type="entry name" value="Kelch_1"/>
</dbReference>
<keyword evidence="3" id="KW-1133">Transmembrane helix</keyword>
<dbReference type="SMART" id="SM00312">
    <property type="entry name" value="PX"/>
    <property type="match status" value="1"/>
</dbReference>
<dbReference type="Pfam" id="PF00787">
    <property type="entry name" value="PX"/>
    <property type="match status" value="1"/>
</dbReference>
<evidence type="ECO:0000313" key="5">
    <source>
        <dbReference type="EMBL" id="CAI3990030.1"/>
    </source>
</evidence>
<comment type="caution">
    <text evidence="5">The sequence shown here is derived from an EMBL/GenBank/DDBJ whole genome shotgun (WGS) entry which is preliminary data.</text>
</comment>
<dbReference type="PANTHER" id="PTHR24412">
    <property type="entry name" value="KELCH PROTEIN"/>
    <property type="match status" value="1"/>
</dbReference>
<dbReference type="SMART" id="SM00612">
    <property type="entry name" value="Kelch"/>
    <property type="match status" value="2"/>
</dbReference>
<keyword evidence="3" id="KW-0812">Transmembrane</keyword>
<evidence type="ECO:0000313" key="7">
    <source>
        <dbReference type="EMBL" id="CAL4777342.1"/>
    </source>
</evidence>
<keyword evidence="1" id="KW-0880">Kelch repeat</keyword>
<name>A0A9P1CEA5_9DINO</name>
<reference evidence="5" key="1">
    <citation type="submission" date="2022-10" db="EMBL/GenBank/DDBJ databases">
        <authorList>
            <person name="Chen Y."/>
            <person name="Dougan E. K."/>
            <person name="Chan C."/>
            <person name="Rhodes N."/>
            <person name="Thang M."/>
        </authorList>
    </citation>
    <scope>NUCLEOTIDE SEQUENCE</scope>
</reference>
<evidence type="ECO:0000313" key="6">
    <source>
        <dbReference type="EMBL" id="CAL1143405.1"/>
    </source>
</evidence>
<keyword evidence="8" id="KW-1185">Reference proteome</keyword>
<evidence type="ECO:0000259" key="4">
    <source>
        <dbReference type="PROSITE" id="PS50195"/>
    </source>
</evidence>
<reference evidence="6" key="2">
    <citation type="submission" date="2024-04" db="EMBL/GenBank/DDBJ databases">
        <authorList>
            <person name="Chen Y."/>
            <person name="Shah S."/>
            <person name="Dougan E. K."/>
            <person name="Thang M."/>
            <person name="Chan C."/>
        </authorList>
    </citation>
    <scope>NUCLEOTIDE SEQUENCE [LARGE SCALE GENOMIC DNA]</scope>
</reference>
<dbReference type="InterPro" id="IPR015915">
    <property type="entry name" value="Kelch-typ_b-propeller"/>
</dbReference>
<dbReference type="Pfam" id="PF01344">
    <property type="entry name" value="Kelch_1"/>
    <property type="match status" value="2"/>
</dbReference>
<gene>
    <name evidence="5" type="ORF">C1SCF055_LOCUS17051</name>
</gene>
<evidence type="ECO:0000256" key="3">
    <source>
        <dbReference type="SAM" id="Phobius"/>
    </source>
</evidence>
<dbReference type="InterPro" id="IPR001683">
    <property type="entry name" value="PX_dom"/>
</dbReference>
<dbReference type="SUPFAM" id="SSF64268">
    <property type="entry name" value="PX domain"/>
    <property type="match status" value="1"/>
</dbReference>
<dbReference type="EMBL" id="CAMXCT030001434">
    <property type="protein sequence ID" value="CAL4777342.1"/>
    <property type="molecule type" value="Genomic_DNA"/>
</dbReference>
<feature type="transmembrane region" description="Helical" evidence="3">
    <location>
        <begin position="452"/>
        <end position="470"/>
    </location>
</feature>
<evidence type="ECO:0000313" key="8">
    <source>
        <dbReference type="Proteomes" id="UP001152797"/>
    </source>
</evidence>
<feature type="transmembrane region" description="Helical" evidence="3">
    <location>
        <begin position="427"/>
        <end position="446"/>
    </location>
</feature>
<sequence length="1880" mass="209248">PVKKIPKIGEDKYVIESRVVFEPEDEPGFLDSKKWFLDRSVNAFTRISFSLVLNTDVLPNSNIYIKLGGLIRDPGRTNLVGVQGAQRSGQIKLSGANGPLFVGEVGYWDQDAVLLTVQMISTVQIYAGERVRFFIERDQDFKLPFSAYPNDPSFRLAVPEAGIPERPFLFSTRVSQQGKQFAVSEIFYGARGAVAYPSTVVEFNFRFQPNVNLPAGTTVRLTLPGFTCPFTSVPIGTQEVPVLNEKDLSDFIRFGQWNQLDNTFDLVVPVGQAIYRQLITVLRIMESGGFRLPTTPLLPNDMSLTIQAIGNVVIFEEPIKTSPRVVDRSFQVSEFIYAPPQKDSIFQLKMILQPTVNITSSFVGRRPGRWGDLRRPRSLCRAEGDAFNKQTPGRKFLRRSEFDLLSLQDFRREALIQYSNTNQSEPLRILIFFFLSICGFSAPGFAPSNAAPWYFAVALVFAAVFGFLFLRERGKRTAQLVRLEREYAIGDLPIEVTDPVAGTTKSFELQGLRSQKRIVALYGTFQQVKESLQSALPYRRRFEQSDVLILPVCSSLEGSDEAAYAAWGEVVLRASRKWLAKPRSLRRWRSYFQGLLEDKETTGQSLWVGLNFRGRVFGSDFGCPIWDELLAAMPPTKPLSSTEQCFALADDRCGALEAQRRFYDALSSGDVTKMQRIFESRDDAELSAALQVDEQSAASNLSDWNTVLSRENRPQLLIASNDCVLLSKNSAITSCIEFPVLGPTLLATQIWERGLGEGETGDWRLLSHRSIPYASQVEARVALRCDHRGCIAFGKQLDAMRCIPVLGSGHHPIKVSDLEMALPGFRNSLSKVNIHIMGEDRGRIQHSMAYWNETTARLTLTVPRREVIPAFTMLDLRIEESQGFILPSALNANDTTIRISSVNNIQEEPIKKSPMVGNGPFTGHLFCMYQYEVGTRSPSPICATAVDCNPPLTDPCNPSELTRCGCDTRVDEVFPLMVLGFNLQQEDSVHFLPYSDTQLCHFDLIGPAILNPFSEPVSQAVSETRDVVTYEGMSSITTGIYRVCANHVGRLYDVGMVIVRPSCPVPLVLVDGACVEHCPRTKIPVAGKCMRDTMAFHALDTQDYMLPIRMTDPYESSTGAQMANLLLNPESTHVKYCIELACNEERWHVYRRYRDLLQLHQLLRSLGELPALPTRRAFGLGKWIFAEQDEAFIAERQKEFQRYLDTLLLMDPQLSHGALRLFLGLPVLPASISLEPALHDVRLPEVSWKTPSKVDLRLVRLHRSKDVGARLADVPLSVLELSEVARGVSTAVGLVGSSCFRMTSRSVAQTVQQTLPGLLSSSKIYVLSAWKDRPETLSLFSPNTCTFQKVPLWPLDPYYAVASRGGNLYILMSGEDPATAGTRWHSSFHCWHTATGRWRQLPPRPGDEVTRFGLTAAGSSIYALGGIGRTGCSSSAHRFNLHPPLGTSTGRWETLPSLLQLRCDAAAVSRGSVVFLLGGTDRFGEVSSEVESLEVWSKEWRRGPSLLGPRHSGTAASTSESVVLFGGSAVSRGHLLADAVSPPEPECLSHRWGFWASLPSPASLSRHGCAVAAVPGKVFVFGGYEAELAHVDRWDTETLAWDSFELPVELQGEHPGIETGKLTYPSNGFPLMFISEILKRFRLALPKLLQGGTSIAERTSDDAEQRYFIYRYVYEMGKILNADPTRIQVASLSFNGSVVVNTVFKVVGTWNDIKSTDERSPWGLISLLKALQADTSSQLYQSPFFKLVDRAAMPEPLPVRQCADSVFRVFCPYSGGIMSTGEALGILFLGIAIVPVALSCLCCTFWHIDMDKSSAVDVEDVVEKLQEDPSQVDPKLQIEYASSWLEGRFMGEEWQKQRQIISSVALGGPRYFLVKQLFCC</sequence>
<dbReference type="Gene3D" id="2.120.10.80">
    <property type="entry name" value="Kelch-type beta propeller"/>
    <property type="match status" value="1"/>
</dbReference>
<dbReference type="CDD" id="cd06093">
    <property type="entry name" value="PX_domain"/>
    <property type="match status" value="1"/>
</dbReference>
<dbReference type="GO" id="GO:0035091">
    <property type="term" value="F:phosphatidylinositol binding"/>
    <property type="evidence" value="ECO:0007669"/>
    <property type="project" value="InterPro"/>
</dbReference>
<dbReference type="PROSITE" id="PS50195">
    <property type="entry name" value="PX"/>
    <property type="match status" value="1"/>
</dbReference>
<feature type="non-terminal residue" evidence="5">
    <location>
        <position position="1880"/>
    </location>
</feature>
<keyword evidence="3" id="KW-0472">Membrane</keyword>
<evidence type="ECO:0000256" key="1">
    <source>
        <dbReference type="ARBA" id="ARBA00022441"/>
    </source>
</evidence>
<protein>
    <submittedName>
        <fullName evidence="7">Kelch-like protein 23</fullName>
    </submittedName>
</protein>
<accession>A0A9P1CEA5</accession>
<feature type="transmembrane region" description="Helical" evidence="3">
    <location>
        <begin position="1783"/>
        <end position="1808"/>
    </location>
</feature>
<organism evidence="5">
    <name type="scientific">Cladocopium goreaui</name>
    <dbReference type="NCBI Taxonomy" id="2562237"/>
    <lineage>
        <taxon>Eukaryota</taxon>
        <taxon>Sar</taxon>
        <taxon>Alveolata</taxon>
        <taxon>Dinophyceae</taxon>
        <taxon>Suessiales</taxon>
        <taxon>Symbiodiniaceae</taxon>
        <taxon>Cladocopium</taxon>
    </lineage>
</organism>
<dbReference type="EMBL" id="CAMXCT020001434">
    <property type="protein sequence ID" value="CAL1143405.1"/>
    <property type="molecule type" value="Genomic_DNA"/>
</dbReference>